<organism evidence="2 3">
    <name type="scientific">Nitrosomonas communis</name>
    <dbReference type="NCBI Taxonomy" id="44574"/>
    <lineage>
        <taxon>Bacteria</taxon>
        <taxon>Pseudomonadati</taxon>
        <taxon>Pseudomonadota</taxon>
        <taxon>Betaproteobacteria</taxon>
        <taxon>Nitrosomonadales</taxon>
        <taxon>Nitrosomonadaceae</taxon>
        <taxon>Nitrosomonas</taxon>
    </lineage>
</organism>
<evidence type="ECO:0000313" key="2">
    <source>
        <dbReference type="EMBL" id="SFM81035.1"/>
    </source>
</evidence>
<evidence type="ECO:0000313" key="3">
    <source>
        <dbReference type="Proteomes" id="UP000183287"/>
    </source>
</evidence>
<gene>
    <name evidence="2" type="ORF">SAMN05421863_105523</name>
</gene>
<keyword evidence="3" id="KW-1185">Reference proteome</keyword>
<dbReference type="Proteomes" id="UP000183287">
    <property type="component" value="Unassembled WGS sequence"/>
</dbReference>
<dbReference type="AlphaFoldDB" id="A0A1I4TWT3"/>
<dbReference type="RefSeq" id="WP_074906589.1">
    <property type="nucleotide sequence ID" value="NZ_FOUB01000055.1"/>
</dbReference>
<dbReference type="EMBL" id="FOUB01000055">
    <property type="protein sequence ID" value="SFM81035.1"/>
    <property type="molecule type" value="Genomic_DNA"/>
</dbReference>
<proteinExistence type="predicted"/>
<feature type="region of interest" description="Disordered" evidence="1">
    <location>
        <begin position="1"/>
        <end position="39"/>
    </location>
</feature>
<protein>
    <submittedName>
        <fullName evidence="2">Uncharacterized protein</fullName>
    </submittedName>
</protein>
<sequence length="125" mass="14238">MILNAKPVGITLADEKPASKPPRKAKTRRKKTTGSPEEEQRTVLDRFALIYSTETIYDIDTALIMNISAIRLAFGKSCVDWWLTHKERRMTNSDQLVFDPTGKYQLSAINLFRGIEMCLNRVFSG</sequence>
<reference evidence="3" key="1">
    <citation type="submission" date="2016-10" db="EMBL/GenBank/DDBJ databases">
        <authorList>
            <person name="Varghese N."/>
            <person name="Submissions S."/>
        </authorList>
    </citation>
    <scope>NUCLEOTIDE SEQUENCE [LARGE SCALE GENOMIC DNA]</scope>
    <source>
        <strain evidence="3">Nm44</strain>
    </source>
</reference>
<evidence type="ECO:0000256" key="1">
    <source>
        <dbReference type="SAM" id="MobiDB-lite"/>
    </source>
</evidence>
<accession>A0A1I4TWT3</accession>
<feature type="compositionally biased region" description="Basic residues" evidence="1">
    <location>
        <begin position="21"/>
        <end position="32"/>
    </location>
</feature>
<name>A0A1I4TWT3_9PROT</name>
<dbReference type="OrthoDB" id="110640at2"/>